<keyword evidence="1" id="KW-1133">Transmembrane helix</keyword>
<protein>
    <recommendedName>
        <fullName evidence="2">TPM domain-containing protein</fullName>
    </recommendedName>
</protein>
<accession>A0A1H7X592</accession>
<name>A0A1H7X592_9BACT</name>
<evidence type="ECO:0000313" key="3">
    <source>
        <dbReference type="EMBL" id="SEM28279.1"/>
    </source>
</evidence>
<dbReference type="Pfam" id="PF04536">
    <property type="entry name" value="TPM_phosphatase"/>
    <property type="match status" value="1"/>
</dbReference>
<sequence length="288" mass="29941">MHGKITAFPAGRRGVFFVNRKPYFIGTLRKIFFLFLAGLIVLMGSCPSPSSAQDSFPSPRGAVNDFAGVISGEDAARMEALSREVLEKTGASVVVATFPSIGDADLNDYANRLYSFWGIGKKGEDRGVLIVLALQERKIRIETGYGVEGVLPDGRVGEILDQKVLPLLKKGEYSLGLVGAVTAVSVVLAGEAGVTLSGRPEAKPPASRQGGQRIGGSGLLILLLLILPLLLGTRRGREMLPLILMMLFSGSGRRGSGGGDFDGFGGFGGGFGGFGGGSSGGGGASRDF</sequence>
<dbReference type="PANTHER" id="PTHR30373:SF2">
    <property type="entry name" value="UPF0603 PROTEIN YGCG"/>
    <property type="match status" value="1"/>
</dbReference>
<evidence type="ECO:0000259" key="2">
    <source>
        <dbReference type="Pfam" id="PF04536"/>
    </source>
</evidence>
<evidence type="ECO:0000313" key="4">
    <source>
        <dbReference type="Proteomes" id="UP000198744"/>
    </source>
</evidence>
<feature type="domain" description="TPM" evidence="2">
    <location>
        <begin position="63"/>
        <end position="185"/>
    </location>
</feature>
<dbReference type="STRING" id="43775.SAMN04489760_10935"/>
<dbReference type="AlphaFoldDB" id="A0A1H7X592"/>
<keyword evidence="1" id="KW-0812">Transmembrane</keyword>
<dbReference type="EMBL" id="FOBS01000009">
    <property type="protein sequence ID" value="SEM28279.1"/>
    <property type="molecule type" value="Genomic_DNA"/>
</dbReference>
<dbReference type="OrthoDB" id="9810918at2"/>
<gene>
    <name evidence="3" type="ORF">SAMN04489760_10935</name>
</gene>
<keyword evidence="4" id="KW-1185">Reference proteome</keyword>
<dbReference type="Proteomes" id="UP000198744">
    <property type="component" value="Unassembled WGS sequence"/>
</dbReference>
<evidence type="ECO:0000256" key="1">
    <source>
        <dbReference type="SAM" id="Phobius"/>
    </source>
</evidence>
<organism evidence="3 4">
    <name type="scientific">Syntrophus gentianae</name>
    <dbReference type="NCBI Taxonomy" id="43775"/>
    <lineage>
        <taxon>Bacteria</taxon>
        <taxon>Pseudomonadati</taxon>
        <taxon>Thermodesulfobacteriota</taxon>
        <taxon>Syntrophia</taxon>
        <taxon>Syntrophales</taxon>
        <taxon>Syntrophaceae</taxon>
        <taxon>Syntrophus</taxon>
    </lineage>
</organism>
<dbReference type="PANTHER" id="PTHR30373">
    <property type="entry name" value="UPF0603 PROTEIN YGCG"/>
    <property type="match status" value="1"/>
</dbReference>
<dbReference type="InterPro" id="IPR007621">
    <property type="entry name" value="TPM_dom"/>
</dbReference>
<reference evidence="3 4" key="1">
    <citation type="submission" date="2016-10" db="EMBL/GenBank/DDBJ databases">
        <authorList>
            <person name="de Groot N.N."/>
        </authorList>
    </citation>
    <scope>NUCLEOTIDE SEQUENCE [LARGE SCALE GENOMIC DNA]</scope>
    <source>
        <strain evidence="3 4">DSM 8423</strain>
    </source>
</reference>
<dbReference type="Gene3D" id="3.10.310.50">
    <property type="match status" value="1"/>
</dbReference>
<keyword evidence="1" id="KW-0472">Membrane</keyword>
<proteinExistence type="predicted"/>
<feature type="transmembrane region" description="Helical" evidence="1">
    <location>
        <begin position="214"/>
        <end position="232"/>
    </location>
</feature>